<dbReference type="SMART" id="SM00406">
    <property type="entry name" value="IGv"/>
    <property type="match status" value="1"/>
</dbReference>
<dbReference type="GO" id="GO:0016020">
    <property type="term" value="C:membrane"/>
    <property type="evidence" value="ECO:0007669"/>
    <property type="project" value="UniProtKB-SubCell"/>
</dbReference>
<keyword evidence="8" id="KW-0393">Immunoglobulin domain</keyword>
<gene>
    <name evidence="11" type="primary">LOC106527585</name>
</gene>
<dbReference type="STRING" id="52670.A0A2I4CDB7"/>
<keyword evidence="4" id="KW-1133">Transmembrane helix</keyword>
<dbReference type="GO" id="GO:0043025">
    <property type="term" value="C:neuronal cell body"/>
    <property type="evidence" value="ECO:0007669"/>
    <property type="project" value="TreeGrafter"/>
</dbReference>
<dbReference type="InParanoid" id="A0A2I4CDB7"/>
<dbReference type="KEGG" id="alim:106527585"/>
<evidence type="ECO:0000313" key="11">
    <source>
        <dbReference type="RefSeq" id="XP_013877964.1"/>
    </source>
</evidence>
<dbReference type="GO" id="GO:0009986">
    <property type="term" value="C:cell surface"/>
    <property type="evidence" value="ECO:0007669"/>
    <property type="project" value="TreeGrafter"/>
</dbReference>
<evidence type="ECO:0000256" key="2">
    <source>
        <dbReference type="ARBA" id="ARBA00022692"/>
    </source>
</evidence>
<accession>A0A2I4CDB7</accession>
<keyword evidence="5" id="KW-0472">Membrane</keyword>
<comment type="subcellular location">
    <subcellularLocation>
        <location evidence="1">Membrane</location>
        <topology evidence="1">Single-pass membrane protein</topology>
    </subcellularLocation>
</comment>
<evidence type="ECO:0000256" key="1">
    <source>
        <dbReference type="ARBA" id="ARBA00004167"/>
    </source>
</evidence>
<organism evidence="10 11">
    <name type="scientific">Austrofundulus limnaeus</name>
    <name type="common">Annual killifish</name>
    <dbReference type="NCBI Taxonomy" id="52670"/>
    <lineage>
        <taxon>Eukaryota</taxon>
        <taxon>Metazoa</taxon>
        <taxon>Chordata</taxon>
        <taxon>Craniata</taxon>
        <taxon>Vertebrata</taxon>
        <taxon>Euteleostomi</taxon>
        <taxon>Actinopterygii</taxon>
        <taxon>Neopterygii</taxon>
        <taxon>Teleostei</taxon>
        <taxon>Neoteleostei</taxon>
        <taxon>Acanthomorphata</taxon>
        <taxon>Ovalentaria</taxon>
        <taxon>Atherinomorphae</taxon>
        <taxon>Cyprinodontiformes</taxon>
        <taxon>Rivulidae</taxon>
        <taxon>Austrofundulus</taxon>
    </lineage>
</organism>
<sequence length="246" mass="27191">MSSSVSFSANANQISGHGSSTVEYDGEAHFNCAVSPPTGVRQVTWQRPSKDEKIVNLATFSTSYGEQVNEPYKGKVVLTETSLNSSSIILRNVTWEDEGCYICAFNVYPDGSKRKQMCLTVQGISKVNTSRESSVEQEREARQEVFSCSATGKPAPSIEWDVSPGAIITQTVQQRVVVNRDSTFTNSSSITVHIPAEWTGHVDCLLNQGRTGERRETLYSSVQTEELKRIDYNSRECHCCGRSVSK</sequence>
<dbReference type="InterPro" id="IPR003599">
    <property type="entry name" value="Ig_sub"/>
</dbReference>
<dbReference type="GO" id="GO:0150079">
    <property type="term" value="P:negative regulation of neuroinflammatory response"/>
    <property type="evidence" value="ECO:0007669"/>
    <property type="project" value="TreeGrafter"/>
</dbReference>
<dbReference type="AlphaFoldDB" id="A0A2I4CDB7"/>
<dbReference type="SMART" id="SM00409">
    <property type="entry name" value="IG"/>
    <property type="match status" value="1"/>
</dbReference>
<evidence type="ECO:0000313" key="10">
    <source>
        <dbReference type="Proteomes" id="UP000192220"/>
    </source>
</evidence>
<evidence type="ECO:0000256" key="3">
    <source>
        <dbReference type="ARBA" id="ARBA00022729"/>
    </source>
</evidence>
<name>A0A2I4CDB7_AUSLI</name>
<keyword evidence="6" id="KW-1015">Disulfide bond</keyword>
<dbReference type="RefSeq" id="XP_013877964.1">
    <property type="nucleotide sequence ID" value="XM_014022510.1"/>
</dbReference>
<dbReference type="GO" id="GO:0030424">
    <property type="term" value="C:axon"/>
    <property type="evidence" value="ECO:0007669"/>
    <property type="project" value="TreeGrafter"/>
</dbReference>
<dbReference type="PANTHER" id="PTHR46841:SF7">
    <property type="entry name" value="IG-LIKE DOMAIN-CONTAINING PROTEIN"/>
    <property type="match status" value="1"/>
</dbReference>
<dbReference type="Pfam" id="PF07686">
    <property type="entry name" value="V-set"/>
    <property type="match status" value="1"/>
</dbReference>
<dbReference type="GeneID" id="106527585"/>
<protein>
    <submittedName>
        <fullName evidence="11">OX-2 membrane glycoprotein</fullName>
    </submittedName>
</protein>
<dbReference type="InterPro" id="IPR013106">
    <property type="entry name" value="Ig_V-set"/>
</dbReference>
<feature type="domain" description="Ig-like" evidence="9">
    <location>
        <begin position="3"/>
        <end position="120"/>
    </location>
</feature>
<evidence type="ECO:0000256" key="5">
    <source>
        <dbReference type="ARBA" id="ARBA00023136"/>
    </source>
</evidence>
<reference evidence="11" key="1">
    <citation type="submission" date="2025-08" db="UniProtKB">
        <authorList>
            <consortium name="RefSeq"/>
        </authorList>
    </citation>
    <scope>IDENTIFICATION</scope>
    <source>
        <strain evidence="11">Quisiro</strain>
        <tissue evidence="11">Liver</tissue>
    </source>
</reference>
<dbReference type="SUPFAM" id="SSF48726">
    <property type="entry name" value="Immunoglobulin"/>
    <property type="match status" value="2"/>
</dbReference>
<dbReference type="InterPro" id="IPR013162">
    <property type="entry name" value="CD80_C2-set"/>
</dbReference>
<dbReference type="GO" id="GO:0098632">
    <property type="term" value="F:cell-cell adhesion mediator activity"/>
    <property type="evidence" value="ECO:0007669"/>
    <property type="project" value="InterPro"/>
</dbReference>
<proteinExistence type="predicted"/>
<dbReference type="InterPro" id="IPR007110">
    <property type="entry name" value="Ig-like_dom"/>
</dbReference>
<feature type="domain" description="Ig-like" evidence="9">
    <location>
        <begin position="125"/>
        <end position="220"/>
    </location>
</feature>
<keyword evidence="3" id="KW-0732">Signal</keyword>
<evidence type="ECO:0000256" key="6">
    <source>
        <dbReference type="ARBA" id="ARBA00023157"/>
    </source>
</evidence>
<dbReference type="Pfam" id="PF08205">
    <property type="entry name" value="C2-set_2"/>
    <property type="match status" value="1"/>
</dbReference>
<dbReference type="InterPro" id="IPR013783">
    <property type="entry name" value="Ig-like_fold"/>
</dbReference>
<dbReference type="PANTHER" id="PTHR46841">
    <property type="entry name" value="OX-2 MEMBRANE GLYCOPROTEIN"/>
    <property type="match status" value="1"/>
</dbReference>
<evidence type="ECO:0000256" key="7">
    <source>
        <dbReference type="ARBA" id="ARBA00023180"/>
    </source>
</evidence>
<dbReference type="InterPro" id="IPR047164">
    <property type="entry name" value="OX2G-like"/>
</dbReference>
<dbReference type="Gene3D" id="2.60.40.10">
    <property type="entry name" value="Immunoglobulins"/>
    <property type="match status" value="2"/>
</dbReference>
<dbReference type="GO" id="GO:0034113">
    <property type="term" value="P:heterotypic cell-cell adhesion"/>
    <property type="evidence" value="ECO:0007669"/>
    <property type="project" value="TreeGrafter"/>
</dbReference>
<evidence type="ECO:0000259" key="9">
    <source>
        <dbReference type="PROSITE" id="PS50835"/>
    </source>
</evidence>
<keyword evidence="7" id="KW-0325">Glycoprotein</keyword>
<evidence type="ECO:0000256" key="8">
    <source>
        <dbReference type="ARBA" id="ARBA00023319"/>
    </source>
</evidence>
<dbReference type="InterPro" id="IPR036179">
    <property type="entry name" value="Ig-like_dom_sf"/>
</dbReference>
<dbReference type="Proteomes" id="UP000192220">
    <property type="component" value="Unplaced"/>
</dbReference>
<keyword evidence="2" id="KW-0812">Transmembrane</keyword>
<evidence type="ECO:0000256" key="4">
    <source>
        <dbReference type="ARBA" id="ARBA00022989"/>
    </source>
</evidence>
<keyword evidence="10" id="KW-1185">Reference proteome</keyword>
<dbReference type="OrthoDB" id="9422141at2759"/>
<dbReference type="PROSITE" id="PS50835">
    <property type="entry name" value="IG_LIKE"/>
    <property type="match status" value="2"/>
</dbReference>